<sequence length="73" mass="8492">MSVKLPQSKEPESQTRINYDINLLRETLERLFIPGEETSAKHHPYKVSVPPWETRKRLCWLYASAQGGPRIGR</sequence>
<organism evidence="3">
    <name type="scientific">Echinostoma caproni</name>
    <dbReference type="NCBI Taxonomy" id="27848"/>
    <lineage>
        <taxon>Eukaryota</taxon>
        <taxon>Metazoa</taxon>
        <taxon>Spiralia</taxon>
        <taxon>Lophotrochozoa</taxon>
        <taxon>Platyhelminthes</taxon>
        <taxon>Trematoda</taxon>
        <taxon>Digenea</taxon>
        <taxon>Plagiorchiida</taxon>
        <taxon>Echinostomata</taxon>
        <taxon>Echinostomatoidea</taxon>
        <taxon>Echinostomatidae</taxon>
        <taxon>Echinostoma</taxon>
    </lineage>
</organism>
<dbReference type="WBParaSite" id="ECPE_0000112501-mRNA-1">
    <property type="protein sequence ID" value="ECPE_0000112501-mRNA-1"/>
    <property type="gene ID" value="ECPE_0000112501"/>
</dbReference>
<proteinExistence type="predicted"/>
<reference evidence="1 2" key="2">
    <citation type="submission" date="2018-11" db="EMBL/GenBank/DDBJ databases">
        <authorList>
            <consortium name="Pathogen Informatics"/>
        </authorList>
    </citation>
    <scope>NUCLEOTIDE SEQUENCE [LARGE SCALE GENOMIC DNA]</scope>
    <source>
        <strain evidence="1 2">Egypt</strain>
    </source>
</reference>
<keyword evidence="2" id="KW-1185">Reference proteome</keyword>
<protein>
    <submittedName>
        <fullName evidence="1 3">Uncharacterized protein</fullName>
    </submittedName>
</protein>
<name>A0A183A2E0_9TREM</name>
<dbReference type="AlphaFoldDB" id="A0A183A2E0"/>
<dbReference type="Proteomes" id="UP000272942">
    <property type="component" value="Unassembled WGS sequence"/>
</dbReference>
<gene>
    <name evidence="1" type="ORF">ECPE_LOCUS1125</name>
</gene>
<dbReference type="EMBL" id="UZAN01005438">
    <property type="protein sequence ID" value="VDP33501.1"/>
    <property type="molecule type" value="Genomic_DNA"/>
</dbReference>
<accession>A0A183A2E0</accession>
<evidence type="ECO:0000313" key="1">
    <source>
        <dbReference type="EMBL" id="VDP33501.1"/>
    </source>
</evidence>
<evidence type="ECO:0000313" key="2">
    <source>
        <dbReference type="Proteomes" id="UP000272942"/>
    </source>
</evidence>
<reference evidence="3" key="1">
    <citation type="submission" date="2016-06" db="UniProtKB">
        <authorList>
            <consortium name="WormBaseParasite"/>
        </authorList>
    </citation>
    <scope>IDENTIFICATION</scope>
</reference>
<evidence type="ECO:0000313" key="3">
    <source>
        <dbReference type="WBParaSite" id="ECPE_0000112501-mRNA-1"/>
    </source>
</evidence>